<dbReference type="SMART" id="SM00387">
    <property type="entry name" value="HATPase_c"/>
    <property type="match status" value="1"/>
</dbReference>
<keyword evidence="2" id="KW-0902">Two-component regulatory system</keyword>
<feature type="coiled-coil region" evidence="3">
    <location>
        <begin position="196"/>
        <end position="223"/>
    </location>
</feature>
<dbReference type="InterPro" id="IPR018771">
    <property type="entry name" value="PocR_dom"/>
</dbReference>
<dbReference type="EMBL" id="BFAV01000042">
    <property type="protein sequence ID" value="GBF32549.1"/>
    <property type="molecule type" value="Genomic_DNA"/>
</dbReference>
<keyword evidence="3" id="KW-0175">Coiled coil</keyword>
<dbReference type="Gene3D" id="3.30.565.10">
    <property type="entry name" value="Histidine kinase-like ATPase, C-terminal domain"/>
    <property type="match status" value="1"/>
</dbReference>
<evidence type="ECO:0000259" key="4">
    <source>
        <dbReference type="PROSITE" id="PS50109"/>
    </source>
</evidence>
<evidence type="ECO:0000313" key="5">
    <source>
        <dbReference type="EMBL" id="GBF32549.1"/>
    </source>
</evidence>
<feature type="domain" description="Histidine kinase" evidence="4">
    <location>
        <begin position="312"/>
        <end position="424"/>
    </location>
</feature>
<dbReference type="InterPro" id="IPR010559">
    <property type="entry name" value="Sig_transdc_His_kin_internal"/>
</dbReference>
<organism evidence="5 6">
    <name type="scientific">Desulfocucumis palustris</name>
    <dbReference type="NCBI Taxonomy" id="1898651"/>
    <lineage>
        <taxon>Bacteria</taxon>
        <taxon>Bacillati</taxon>
        <taxon>Bacillota</taxon>
        <taxon>Clostridia</taxon>
        <taxon>Eubacteriales</taxon>
        <taxon>Desulfocucumaceae</taxon>
        <taxon>Desulfocucumis</taxon>
    </lineage>
</organism>
<keyword evidence="1 5" id="KW-0808">Transferase</keyword>
<reference evidence="6" key="1">
    <citation type="submission" date="2018-02" db="EMBL/GenBank/DDBJ databases">
        <title>Genome sequence of Desulfocucumis palustris strain NAW-5.</title>
        <authorList>
            <person name="Watanabe M."/>
            <person name="Kojima H."/>
            <person name="Fukui M."/>
        </authorList>
    </citation>
    <scope>NUCLEOTIDE SEQUENCE [LARGE SCALE GENOMIC DNA]</scope>
    <source>
        <strain evidence="6">NAW-5</strain>
    </source>
</reference>
<dbReference type="SUPFAM" id="SSF55874">
    <property type="entry name" value="ATPase domain of HSP90 chaperone/DNA topoisomerase II/histidine kinase"/>
    <property type="match status" value="1"/>
</dbReference>
<dbReference type="Pfam" id="PF10114">
    <property type="entry name" value="PocR"/>
    <property type="match status" value="1"/>
</dbReference>
<gene>
    <name evidence="5" type="ORF">DCCM_0745</name>
</gene>
<dbReference type="GO" id="GO:0016020">
    <property type="term" value="C:membrane"/>
    <property type="evidence" value="ECO:0007669"/>
    <property type="project" value="InterPro"/>
</dbReference>
<dbReference type="Pfam" id="PF06580">
    <property type="entry name" value="His_kinase"/>
    <property type="match status" value="1"/>
</dbReference>
<dbReference type="AlphaFoldDB" id="A0A2L2X8K4"/>
<keyword evidence="6" id="KW-1185">Reference proteome</keyword>
<dbReference type="InterPro" id="IPR050640">
    <property type="entry name" value="Bact_2-comp_sensor_kinase"/>
</dbReference>
<dbReference type="Pfam" id="PF02518">
    <property type="entry name" value="HATPase_c"/>
    <property type="match status" value="1"/>
</dbReference>
<dbReference type="RefSeq" id="WP_231702633.1">
    <property type="nucleotide sequence ID" value="NZ_BFAV01000042.1"/>
</dbReference>
<evidence type="ECO:0000256" key="2">
    <source>
        <dbReference type="ARBA" id="ARBA00023012"/>
    </source>
</evidence>
<proteinExistence type="predicted"/>
<dbReference type="InterPro" id="IPR003594">
    <property type="entry name" value="HATPase_dom"/>
</dbReference>
<comment type="caution">
    <text evidence="5">The sequence shown here is derived from an EMBL/GenBank/DDBJ whole genome shotgun (WGS) entry which is preliminary data.</text>
</comment>
<dbReference type="InterPro" id="IPR036890">
    <property type="entry name" value="HATPase_C_sf"/>
</dbReference>
<evidence type="ECO:0000256" key="1">
    <source>
        <dbReference type="ARBA" id="ARBA00022777"/>
    </source>
</evidence>
<dbReference type="PANTHER" id="PTHR34220:SF7">
    <property type="entry name" value="SENSOR HISTIDINE KINASE YPDA"/>
    <property type="match status" value="1"/>
</dbReference>
<sequence>MPGGGICTTGAAANPLLLVDQEKFLKIIEVFTRATDITIDINDARGYPLVEHDFFYGFCRTIRSNPEGLRRCIKSNAEVGFMASATGQASVCKCHAGIMLVAVPILIDGKFCGTITAGQMRLEQPDGKALEQMLRATGDLGFDPRELARSFLDVQVVTPEKCRAAAELISYMVNSIAELIYFHQLRETRTREKLKLMHEEKNRAEMENALRMAELKNLQAQIKPHFLFNTLNTITGLVILGENHKAQNTLYALTGLLRYNFNDRGDLVPLGEELDYVKNYLAIQKMRFGEKIQVEINVQPELLEAPVPCLTLQPLVENACVHGLEFREADGALNISAAKKGTDMEICVMDNGPGFSPAVLDRLNAFLAGTSGKTGPDLSGGGGAGLGLGNVHRRLQLYYNESYGLSVDSKPGCTRVIMSLPVVEMRFSEGVGEL</sequence>
<dbReference type="Proteomes" id="UP000239549">
    <property type="component" value="Unassembled WGS sequence"/>
</dbReference>
<dbReference type="PROSITE" id="PS50109">
    <property type="entry name" value="HIS_KIN"/>
    <property type="match status" value="1"/>
</dbReference>
<protein>
    <submittedName>
        <fullName evidence="5">Two-component sensor histidine kinase</fullName>
    </submittedName>
</protein>
<dbReference type="InterPro" id="IPR005467">
    <property type="entry name" value="His_kinase_dom"/>
</dbReference>
<dbReference type="PANTHER" id="PTHR34220">
    <property type="entry name" value="SENSOR HISTIDINE KINASE YPDA"/>
    <property type="match status" value="1"/>
</dbReference>
<keyword evidence="1 5" id="KW-0418">Kinase</keyword>
<evidence type="ECO:0000256" key="3">
    <source>
        <dbReference type="SAM" id="Coils"/>
    </source>
</evidence>
<dbReference type="GO" id="GO:0000155">
    <property type="term" value="F:phosphorelay sensor kinase activity"/>
    <property type="evidence" value="ECO:0007669"/>
    <property type="project" value="InterPro"/>
</dbReference>
<evidence type="ECO:0000313" key="6">
    <source>
        <dbReference type="Proteomes" id="UP000239549"/>
    </source>
</evidence>
<accession>A0A2L2X8K4</accession>
<name>A0A2L2X8K4_9FIRM</name>